<dbReference type="InterPro" id="IPR036481">
    <property type="entry name" value="Bcr-Abl_oncoprot_oligo_sf"/>
</dbReference>
<dbReference type="PANTHER" id="PTHR23182">
    <property type="entry name" value="BREAKPOINT CLUSTER REGION PROTEIN BCR"/>
    <property type="match status" value="1"/>
</dbReference>
<sequence length="196" mass="21391">MSVFGDFQRMWVQRFPQSSLSDAWEQDVRASLERHKQKIAVLSKELEQETLYVEYLERLLGDVEKYREAGGDPSTLFEANSPASAANLLAGGGQLRDSLPGHGDGAHEPDEEEVSIKSSMGGRAAELLLLVKVGGQSVKSHLSIVYLVAHRRRSSHKCIVNRIVLSKGATTSAAQIADIAQYWNGACRLSLLGGDV</sequence>
<dbReference type="Gene3D" id="4.10.280.30">
    <property type="entry name" value="Bcr-Abl oncoprotein oligomerisation domain"/>
    <property type="match status" value="1"/>
</dbReference>
<organism evidence="1">
    <name type="scientific">Anopheles coluzzii</name>
    <name type="common">African malaria mosquito</name>
    <dbReference type="NCBI Taxonomy" id="1518534"/>
    <lineage>
        <taxon>Eukaryota</taxon>
        <taxon>Metazoa</taxon>
        <taxon>Ecdysozoa</taxon>
        <taxon>Arthropoda</taxon>
        <taxon>Hexapoda</taxon>
        <taxon>Insecta</taxon>
        <taxon>Pterygota</taxon>
        <taxon>Neoptera</taxon>
        <taxon>Endopterygota</taxon>
        <taxon>Diptera</taxon>
        <taxon>Nematocera</taxon>
        <taxon>Culicoidea</taxon>
        <taxon>Culicidae</taxon>
        <taxon>Anophelinae</taxon>
        <taxon>Anopheles</taxon>
    </lineage>
</organism>
<dbReference type="Proteomes" id="UP000075882">
    <property type="component" value="Unassembled WGS sequence"/>
</dbReference>
<reference evidence="1" key="1">
    <citation type="submission" date="2022-08" db="UniProtKB">
        <authorList>
            <consortium name="EnsemblMetazoa"/>
        </authorList>
    </citation>
    <scope>IDENTIFICATION</scope>
</reference>
<evidence type="ECO:0000313" key="1">
    <source>
        <dbReference type="EnsemblMetazoa" id="ACOM028982-PA.1"/>
    </source>
</evidence>
<name>A0A8W7PBL2_ANOCL</name>
<dbReference type="GO" id="GO:0016020">
    <property type="term" value="C:membrane"/>
    <property type="evidence" value="ECO:0007669"/>
    <property type="project" value="TreeGrafter"/>
</dbReference>
<proteinExistence type="predicted"/>
<dbReference type="VEuPathDB" id="VectorBase:ACON2_037408"/>
<dbReference type="InterPro" id="IPR037769">
    <property type="entry name" value="Abr/Bcr"/>
</dbReference>
<dbReference type="EnsemblMetazoa" id="ACOM028982-RA">
    <property type="protein sequence ID" value="ACOM028982-PA.1"/>
    <property type="gene ID" value="ACOM028982"/>
</dbReference>
<dbReference type="GO" id="GO:0005096">
    <property type="term" value="F:GTPase activator activity"/>
    <property type="evidence" value="ECO:0007669"/>
    <property type="project" value="InterPro"/>
</dbReference>
<dbReference type="AlphaFoldDB" id="A0A8W7PBL2"/>
<dbReference type="PANTHER" id="PTHR23182:SF1">
    <property type="entry name" value="RHO GTPASE ACTIVATING PROTEIN AT 1A, ISOFORM E"/>
    <property type="match status" value="1"/>
</dbReference>
<protein>
    <submittedName>
        <fullName evidence="1">Uncharacterized protein</fullName>
    </submittedName>
</protein>
<accession>A0A8W7PBL2</accession>